<evidence type="ECO:0000256" key="4">
    <source>
        <dbReference type="ARBA" id="ARBA00023136"/>
    </source>
</evidence>
<proteinExistence type="inferred from homology"/>
<name>A0A0G0JVF0_9BACT</name>
<protein>
    <recommendedName>
        <fullName evidence="5">Transport permease protein</fullName>
    </recommendedName>
</protein>
<keyword evidence="3 5" id="KW-1133">Transmembrane helix</keyword>
<dbReference type="EMBL" id="LBUP01000001">
    <property type="protein sequence ID" value="KKQ67080.1"/>
    <property type="molecule type" value="Genomic_DNA"/>
</dbReference>
<evidence type="ECO:0000256" key="3">
    <source>
        <dbReference type="ARBA" id="ARBA00022989"/>
    </source>
</evidence>
<evidence type="ECO:0000256" key="2">
    <source>
        <dbReference type="ARBA" id="ARBA00022692"/>
    </source>
</evidence>
<comment type="subcellular location">
    <subcellularLocation>
        <location evidence="5">Cell membrane</location>
        <topology evidence="5">Multi-pass membrane protein</topology>
    </subcellularLocation>
    <subcellularLocation>
        <location evidence="1">Membrane</location>
        <topology evidence="1">Multi-pass membrane protein</topology>
    </subcellularLocation>
</comment>
<dbReference type="GO" id="GO:0005886">
    <property type="term" value="C:plasma membrane"/>
    <property type="evidence" value="ECO:0007669"/>
    <property type="project" value="UniProtKB-SubCell"/>
</dbReference>
<evidence type="ECO:0000256" key="5">
    <source>
        <dbReference type="RuleBase" id="RU361157"/>
    </source>
</evidence>
<accession>A0A0G0JVF0</accession>
<dbReference type="PANTHER" id="PTHR43229:SF2">
    <property type="entry name" value="NODULATION PROTEIN J"/>
    <property type="match status" value="1"/>
</dbReference>
<feature type="transmembrane region" description="Helical" evidence="5">
    <location>
        <begin position="133"/>
        <end position="159"/>
    </location>
</feature>
<reference evidence="7 8" key="1">
    <citation type="journal article" date="2015" name="Nature">
        <title>rRNA introns, odd ribosomes, and small enigmatic genomes across a large radiation of phyla.</title>
        <authorList>
            <person name="Brown C.T."/>
            <person name="Hug L.A."/>
            <person name="Thomas B.C."/>
            <person name="Sharon I."/>
            <person name="Castelle C.J."/>
            <person name="Singh A."/>
            <person name="Wilkins M.J."/>
            <person name="Williams K.H."/>
            <person name="Banfield J.F."/>
        </authorList>
    </citation>
    <scope>NUCLEOTIDE SEQUENCE [LARGE SCALE GENOMIC DNA]</scope>
</reference>
<sequence>MNWNRIYSMLLRYLYLYPRSVPRILDIVFWPIVDILLWGFLTVFLSQFRQGVPLVVPIILGALIFWNFVQRSQQAVSIAFLEEVWERNLLNIFVTPLRLSEFLAATVFVGFVRLFLIGFITSITAFLLFQFNIFIFGLFLVPFILNLFLYGWILGLIATSIVMRFGQSAQVLAFALTVLLQPFVAVFYPVSVLPAVLQAVAYIIPVTHVFEGMRSVVLLGQLPMENLLSAFFLNIVWLSLSIALFFNMFNYVKKTGQLMRLID</sequence>
<feature type="transmembrane region" description="Helical" evidence="5">
    <location>
        <begin position="171"/>
        <end position="190"/>
    </location>
</feature>
<feature type="transmembrane region" description="Helical" evidence="5">
    <location>
        <begin position="227"/>
        <end position="252"/>
    </location>
</feature>
<evidence type="ECO:0000259" key="6">
    <source>
        <dbReference type="PROSITE" id="PS51012"/>
    </source>
</evidence>
<keyword evidence="5" id="KW-0813">Transport</keyword>
<dbReference type="Pfam" id="PF01061">
    <property type="entry name" value="ABC2_membrane"/>
    <property type="match status" value="1"/>
</dbReference>
<evidence type="ECO:0000256" key="1">
    <source>
        <dbReference type="ARBA" id="ARBA00004141"/>
    </source>
</evidence>
<dbReference type="PANTHER" id="PTHR43229">
    <property type="entry name" value="NODULATION PROTEIN J"/>
    <property type="match status" value="1"/>
</dbReference>
<dbReference type="AlphaFoldDB" id="A0A0G0JVF0"/>
<dbReference type="Proteomes" id="UP000034235">
    <property type="component" value="Unassembled WGS sequence"/>
</dbReference>
<feature type="transmembrane region" description="Helical" evidence="5">
    <location>
        <begin position="102"/>
        <end position="127"/>
    </location>
</feature>
<organism evidence="7 8">
    <name type="scientific">Candidatus Daviesbacteria bacterium GW2011_GWA2_38_24</name>
    <dbReference type="NCBI Taxonomy" id="1618422"/>
    <lineage>
        <taxon>Bacteria</taxon>
        <taxon>Candidatus Daviesiibacteriota</taxon>
    </lineage>
</organism>
<evidence type="ECO:0000313" key="7">
    <source>
        <dbReference type="EMBL" id="KKQ67080.1"/>
    </source>
</evidence>
<keyword evidence="4 5" id="KW-0472">Membrane</keyword>
<comment type="caution">
    <text evidence="7">The sequence shown here is derived from an EMBL/GenBank/DDBJ whole genome shotgun (WGS) entry which is preliminary data.</text>
</comment>
<evidence type="ECO:0000313" key="8">
    <source>
        <dbReference type="Proteomes" id="UP000034235"/>
    </source>
</evidence>
<feature type="domain" description="ABC transmembrane type-2" evidence="6">
    <location>
        <begin position="22"/>
        <end position="248"/>
    </location>
</feature>
<feature type="transmembrane region" description="Helical" evidence="5">
    <location>
        <begin position="21"/>
        <end position="45"/>
    </location>
</feature>
<dbReference type="InterPro" id="IPR051784">
    <property type="entry name" value="Nod_factor_ABC_transporter"/>
</dbReference>
<feature type="transmembrane region" description="Helical" evidence="5">
    <location>
        <begin position="51"/>
        <end position="69"/>
    </location>
</feature>
<dbReference type="InterPro" id="IPR047817">
    <property type="entry name" value="ABC2_TM_bact-type"/>
</dbReference>
<dbReference type="PROSITE" id="PS51012">
    <property type="entry name" value="ABC_TM2"/>
    <property type="match status" value="1"/>
</dbReference>
<keyword evidence="5" id="KW-1003">Cell membrane</keyword>
<comment type="similarity">
    <text evidence="5">Belongs to the ABC-2 integral membrane protein family.</text>
</comment>
<dbReference type="GO" id="GO:0140359">
    <property type="term" value="F:ABC-type transporter activity"/>
    <property type="evidence" value="ECO:0007669"/>
    <property type="project" value="InterPro"/>
</dbReference>
<dbReference type="InterPro" id="IPR013525">
    <property type="entry name" value="ABC2_TM"/>
</dbReference>
<gene>
    <name evidence="7" type="ORF">US86_C0001G0007</name>
</gene>
<keyword evidence="2 5" id="KW-0812">Transmembrane</keyword>